<dbReference type="Pfam" id="PF03330">
    <property type="entry name" value="DPBB_1"/>
    <property type="match status" value="1"/>
</dbReference>
<feature type="compositionally biased region" description="Low complexity" evidence="2">
    <location>
        <begin position="79"/>
        <end position="123"/>
    </location>
</feature>
<evidence type="ECO:0000256" key="3">
    <source>
        <dbReference type="SAM" id="Phobius"/>
    </source>
</evidence>
<comment type="caution">
    <text evidence="5">The sequence shown here is derived from an EMBL/GenBank/DDBJ whole genome shotgun (WGS) entry which is preliminary data.</text>
</comment>
<feature type="domain" description="Expansin-like EG45" evidence="4">
    <location>
        <begin position="113"/>
        <end position="236"/>
    </location>
</feature>
<feature type="region of interest" description="Disordered" evidence="2">
    <location>
        <begin position="1"/>
        <end position="26"/>
    </location>
</feature>
<evidence type="ECO:0000256" key="1">
    <source>
        <dbReference type="ARBA" id="ARBA00022729"/>
    </source>
</evidence>
<dbReference type="SUPFAM" id="SSF49590">
    <property type="entry name" value="PHL pollen allergen"/>
    <property type="match status" value="1"/>
</dbReference>
<dbReference type="PANTHER" id="PTHR31836:SF21">
    <property type="entry name" value="EXPANSIN-LIKE PROTEIN 7"/>
    <property type="match status" value="1"/>
</dbReference>
<dbReference type="CDD" id="cd22272">
    <property type="entry name" value="DPBB_EXLX1-like"/>
    <property type="match status" value="1"/>
</dbReference>
<dbReference type="Gene3D" id="2.60.40.760">
    <property type="entry name" value="Expansin, cellulose-binding-like domain"/>
    <property type="match status" value="1"/>
</dbReference>
<proteinExistence type="predicted"/>
<evidence type="ECO:0000313" key="5">
    <source>
        <dbReference type="EMBL" id="MBR7827240.1"/>
    </source>
</evidence>
<keyword evidence="3" id="KW-0812">Transmembrane</keyword>
<name>A0A941E6G4_9ACTN</name>
<reference evidence="5" key="1">
    <citation type="submission" date="2021-04" db="EMBL/GenBank/DDBJ databases">
        <title>Genome based classification of Actinospica acidithermotolerans sp. nov., an actinobacterium isolated from an Indonesian hot spring.</title>
        <authorList>
            <person name="Kusuma A.B."/>
            <person name="Putra K.E."/>
            <person name="Nafisah S."/>
            <person name="Loh J."/>
            <person name="Nouioui I."/>
            <person name="Goodfellow M."/>
        </authorList>
    </citation>
    <scope>NUCLEOTIDE SEQUENCE</scope>
    <source>
        <strain evidence="5">MGRD01-02</strain>
    </source>
</reference>
<gene>
    <name evidence="5" type="ORF">KDK95_13060</name>
</gene>
<organism evidence="5 6">
    <name type="scientific">Actinospica acidithermotolerans</name>
    <dbReference type="NCBI Taxonomy" id="2828514"/>
    <lineage>
        <taxon>Bacteria</taxon>
        <taxon>Bacillati</taxon>
        <taxon>Actinomycetota</taxon>
        <taxon>Actinomycetes</taxon>
        <taxon>Catenulisporales</taxon>
        <taxon>Actinospicaceae</taxon>
        <taxon>Actinospica</taxon>
    </lineage>
</organism>
<dbReference type="InterPro" id="IPR036908">
    <property type="entry name" value="RlpA-like_sf"/>
</dbReference>
<evidence type="ECO:0000313" key="6">
    <source>
        <dbReference type="Proteomes" id="UP000676325"/>
    </source>
</evidence>
<feature type="transmembrane region" description="Helical" evidence="3">
    <location>
        <begin position="28"/>
        <end position="48"/>
    </location>
</feature>
<dbReference type="Proteomes" id="UP000676325">
    <property type="component" value="Unassembled WGS sequence"/>
</dbReference>
<dbReference type="InterPro" id="IPR036749">
    <property type="entry name" value="Expansin_CBD_sf"/>
</dbReference>
<dbReference type="PROSITE" id="PS50842">
    <property type="entry name" value="EXPANSIN_EG45"/>
    <property type="match status" value="1"/>
</dbReference>
<dbReference type="InterPro" id="IPR007112">
    <property type="entry name" value="Expansin/allergen_DPBB_dom"/>
</dbReference>
<evidence type="ECO:0000259" key="4">
    <source>
        <dbReference type="PROSITE" id="PS50842"/>
    </source>
</evidence>
<dbReference type="Gene3D" id="2.40.40.10">
    <property type="entry name" value="RlpA-like domain"/>
    <property type="match status" value="1"/>
</dbReference>
<dbReference type="InterPro" id="IPR049818">
    <property type="entry name" value="Expansin_EXLX1-like"/>
</dbReference>
<dbReference type="InterPro" id="IPR051477">
    <property type="entry name" value="Expansin_CellWall"/>
</dbReference>
<protein>
    <recommendedName>
        <fullName evidence="4">Expansin-like EG45 domain-containing protein</fullName>
    </recommendedName>
</protein>
<dbReference type="NCBIfam" id="NF041144">
    <property type="entry name" value="expansin_EXLX1"/>
    <property type="match status" value="1"/>
</dbReference>
<keyword evidence="3" id="KW-0472">Membrane</keyword>
<keyword evidence="6" id="KW-1185">Reference proteome</keyword>
<sequence length="327" mass="33550">MDERTAARGRGVSATHRGPGDRGRRGKWLIGSVAVATVAVGVIASMALGSTPQRHVVTGYAAASTSGGTSANAVLPGDASAGAPTTATASSAPLATTTSTKPSASVSKTSSQGSTSGSGSTSSAGRIQPGVTYNGVATEYAAGDGNGACLYGPAATMMIAAMNYTDYENSKACGDHILVRASDGAEITVLITNECPLPCAPGQLDLSQQAFAKIANRSAGRISVTWQLLSPSDAGSISFRYQTGSSQWWCDIQTIGQRNPVAELEVHTSSGWIRLPRTSYDYFQSAHGAGCGGEIRITDIYGQQLTASGISIEPNVVQPTQLQFAQH</sequence>
<keyword evidence="3" id="KW-1133">Transmembrane helix</keyword>
<keyword evidence="1" id="KW-0732">Signal</keyword>
<evidence type="ECO:0000256" key="2">
    <source>
        <dbReference type="SAM" id="MobiDB-lite"/>
    </source>
</evidence>
<dbReference type="PANTHER" id="PTHR31836">
    <property type="match status" value="1"/>
</dbReference>
<dbReference type="SUPFAM" id="SSF50685">
    <property type="entry name" value="Barwin-like endoglucanases"/>
    <property type="match status" value="1"/>
</dbReference>
<feature type="region of interest" description="Disordered" evidence="2">
    <location>
        <begin position="79"/>
        <end position="128"/>
    </location>
</feature>
<accession>A0A941E6G4</accession>
<dbReference type="EMBL" id="JAGSOH010000030">
    <property type="protein sequence ID" value="MBR7827240.1"/>
    <property type="molecule type" value="Genomic_DNA"/>
</dbReference>
<dbReference type="AlphaFoldDB" id="A0A941E6G4"/>
<dbReference type="InterPro" id="IPR009009">
    <property type="entry name" value="RlpA-like_DPBB"/>
</dbReference>